<keyword evidence="2" id="KW-1185">Reference proteome</keyword>
<evidence type="ECO:0000313" key="1">
    <source>
        <dbReference type="EMBL" id="MBB5108385.1"/>
    </source>
</evidence>
<accession>A0A7W8EZ61</accession>
<dbReference type="EMBL" id="JACHJD010000018">
    <property type="protein sequence ID" value="MBB5108385.1"/>
    <property type="molecule type" value="Genomic_DNA"/>
</dbReference>
<dbReference type="AlphaFoldDB" id="A0A7W8EZ61"/>
<sequence>MTAPVDPRPRADLEEDALARADAIAHRAFGKDESRWTAAQVDGYLSAVATVHQAFSPNYTESIIAGLTETYSEFDARMTAKEAAS</sequence>
<name>A0A7W8EZ61_STRST</name>
<gene>
    <name evidence="1" type="ORF">FHS40_007506</name>
</gene>
<evidence type="ECO:0000313" key="2">
    <source>
        <dbReference type="Proteomes" id="UP000549009"/>
    </source>
</evidence>
<organism evidence="1 2">
    <name type="scientific">Streptomyces spectabilis</name>
    <dbReference type="NCBI Taxonomy" id="68270"/>
    <lineage>
        <taxon>Bacteria</taxon>
        <taxon>Bacillati</taxon>
        <taxon>Actinomycetota</taxon>
        <taxon>Actinomycetes</taxon>
        <taxon>Kitasatosporales</taxon>
        <taxon>Streptomycetaceae</taxon>
        <taxon>Streptomyces</taxon>
    </lineage>
</organism>
<comment type="caution">
    <text evidence="1">The sequence shown here is derived from an EMBL/GenBank/DDBJ whole genome shotgun (WGS) entry which is preliminary data.</text>
</comment>
<reference evidence="1 2" key="1">
    <citation type="submission" date="2020-08" db="EMBL/GenBank/DDBJ databases">
        <title>Genomic Encyclopedia of Type Strains, Phase III (KMG-III): the genomes of soil and plant-associated and newly described type strains.</title>
        <authorList>
            <person name="Whitman W."/>
        </authorList>
    </citation>
    <scope>NUCLEOTIDE SEQUENCE [LARGE SCALE GENOMIC DNA]</scope>
    <source>
        <strain evidence="1 2">CECT 3146</strain>
    </source>
</reference>
<proteinExistence type="predicted"/>
<dbReference type="RefSeq" id="WP_150509834.1">
    <property type="nucleotide sequence ID" value="NZ_BMSQ01000020.1"/>
</dbReference>
<protein>
    <submittedName>
        <fullName evidence="1">Uncharacterized protein</fullName>
    </submittedName>
</protein>
<dbReference type="Proteomes" id="UP000549009">
    <property type="component" value="Unassembled WGS sequence"/>
</dbReference>